<sequence>MLAENDLNKIVRRIQAMRRDDRTTVQQRDFSVFGVPVVTVLYDSVSGIFALETTERKQRRFAFDDVDLLAIDIYEALVEFKESF</sequence>
<dbReference type="RefSeq" id="WP_075269257.1">
    <property type="nucleotide sequence ID" value="NZ_CP014332.1"/>
</dbReference>
<evidence type="ECO:0008006" key="3">
    <source>
        <dbReference type="Google" id="ProtNLM"/>
    </source>
</evidence>
<dbReference type="KEGG" id="wjo:FOL01_0542"/>
<accession>A0A1L6RA27</accession>
<dbReference type="Proteomes" id="UP000185473">
    <property type="component" value="Chromosome"/>
</dbReference>
<keyword evidence="2" id="KW-1185">Reference proteome</keyword>
<dbReference type="OrthoDB" id="2361638at2"/>
<evidence type="ECO:0000313" key="2">
    <source>
        <dbReference type="Proteomes" id="UP000185473"/>
    </source>
</evidence>
<dbReference type="Gene3D" id="3.30.720.20">
    <property type="entry name" value="Protein of unknown function DUF1797"/>
    <property type="match status" value="1"/>
</dbReference>
<protein>
    <recommendedName>
        <fullName evidence="3">DUF1797 family protein</fullName>
    </recommendedName>
</protein>
<organism evidence="1 2">
    <name type="scientific">Weissella jogaejeotgali</name>
    <dbReference type="NCBI Taxonomy" id="1631871"/>
    <lineage>
        <taxon>Bacteria</taxon>
        <taxon>Bacillati</taxon>
        <taxon>Bacillota</taxon>
        <taxon>Bacilli</taxon>
        <taxon>Lactobacillales</taxon>
        <taxon>Lactobacillaceae</taxon>
        <taxon>Weissella</taxon>
    </lineage>
</organism>
<evidence type="ECO:0000313" key="1">
    <source>
        <dbReference type="EMBL" id="APS41401.1"/>
    </source>
</evidence>
<dbReference type="STRING" id="1631871.FOL01_0542"/>
<reference evidence="1 2" key="1">
    <citation type="submission" date="2016-02" db="EMBL/GenBank/DDBJ databases">
        <title>Complete Genome Sequence of Weissella jogaejeotgali FOL01.</title>
        <authorList>
            <person name="Lee J.-H."/>
            <person name="Ku H.-J."/>
        </authorList>
    </citation>
    <scope>NUCLEOTIDE SEQUENCE [LARGE SCALE GENOMIC DNA]</scope>
    <source>
        <strain evidence="1 2">FOL01</strain>
    </source>
</reference>
<dbReference type="EMBL" id="CP014332">
    <property type="protein sequence ID" value="APS41401.1"/>
    <property type="molecule type" value="Genomic_DNA"/>
</dbReference>
<name>A0A1L6RA27_9LACO</name>
<dbReference type="InterPro" id="IPR014904">
    <property type="entry name" value="YkuJ-like"/>
</dbReference>
<gene>
    <name evidence="1" type="ORF">FOL01_0542</name>
</gene>
<dbReference type="InterPro" id="IPR038073">
    <property type="entry name" value="YkuJ-like_sf"/>
</dbReference>
<dbReference type="AlphaFoldDB" id="A0A1L6RA27"/>
<dbReference type="Pfam" id="PF08796">
    <property type="entry name" value="DUF1797"/>
    <property type="match status" value="1"/>
</dbReference>
<proteinExistence type="predicted"/>
<dbReference type="SUPFAM" id="SSF143567">
    <property type="entry name" value="YkuJ-like"/>
    <property type="match status" value="1"/>
</dbReference>